<proteinExistence type="predicted"/>
<organism evidence="1 2">
    <name type="scientific">Irpex rosettiformis</name>
    <dbReference type="NCBI Taxonomy" id="378272"/>
    <lineage>
        <taxon>Eukaryota</taxon>
        <taxon>Fungi</taxon>
        <taxon>Dikarya</taxon>
        <taxon>Basidiomycota</taxon>
        <taxon>Agaricomycotina</taxon>
        <taxon>Agaricomycetes</taxon>
        <taxon>Polyporales</taxon>
        <taxon>Irpicaceae</taxon>
        <taxon>Irpex</taxon>
    </lineage>
</organism>
<evidence type="ECO:0000313" key="1">
    <source>
        <dbReference type="EMBL" id="KAI0095170.1"/>
    </source>
</evidence>
<name>A0ACB8UNZ5_9APHY</name>
<protein>
    <submittedName>
        <fullName evidence="1">Uncharacterized protein</fullName>
    </submittedName>
</protein>
<dbReference type="Proteomes" id="UP001055072">
    <property type="component" value="Unassembled WGS sequence"/>
</dbReference>
<comment type="caution">
    <text evidence="1">The sequence shown here is derived from an EMBL/GenBank/DDBJ whole genome shotgun (WGS) entry which is preliminary data.</text>
</comment>
<gene>
    <name evidence="1" type="ORF">BDY19DRAFT_880151</name>
</gene>
<accession>A0ACB8UNZ5</accession>
<dbReference type="EMBL" id="MU274900">
    <property type="protein sequence ID" value="KAI0095170.1"/>
    <property type="molecule type" value="Genomic_DNA"/>
</dbReference>
<sequence length="296" mass="34181">MPSHRRGRSRSRERSRSRSRDRSESSERDIQLPNNMKPISESDYFLRSDEFRVWLKDEKHKYLDELSSERSRKYFRKFVKAWNRGKLPKSLYFGIGTQAASSQTGYKWSFASKASKADTDAVRAAREEVGVATHQRSNVGPSTSGSGRLQGPTLPSQSDLVLAREDAESRNTFERELKRKRDRKEGKERVEDMVGPKEVGREGMLEKKRARREADRSFRDKGDDGFEMDDSTLMGGGDSFQQQIARRDAARRRKEESRFGGRDERDAAARERADALRQKDKATMDMFMQMAKEKFG</sequence>
<reference evidence="1" key="1">
    <citation type="journal article" date="2021" name="Environ. Microbiol.">
        <title>Gene family expansions and transcriptome signatures uncover fungal adaptations to wood decay.</title>
        <authorList>
            <person name="Hage H."/>
            <person name="Miyauchi S."/>
            <person name="Viragh M."/>
            <person name="Drula E."/>
            <person name="Min B."/>
            <person name="Chaduli D."/>
            <person name="Navarro D."/>
            <person name="Favel A."/>
            <person name="Norest M."/>
            <person name="Lesage-Meessen L."/>
            <person name="Balint B."/>
            <person name="Merenyi Z."/>
            <person name="de Eugenio L."/>
            <person name="Morin E."/>
            <person name="Martinez A.T."/>
            <person name="Baldrian P."/>
            <person name="Stursova M."/>
            <person name="Martinez M.J."/>
            <person name="Novotny C."/>
            <person name="Magnuson J.K."/>
            <person name="Spatafora J.W."/>
            <person name="Maurice S."/>
            <person name="Pangilinan J."/>
            <person name="Andreopoulos W."/>
            <person name="LaButti K."/>
            <person name="Hundley H."/>
            <person name="Na H."/>
            <person name="Kuo A."/>
            <person name="Barry K."/>
            <person name="Lipzen A."/>
            <person name="Henrissat B."/>
            <person name="Riley R."/>
            <person name="Ahrendt S."/>
            <person name="Nagy L.G."/>
            <person name="Grigoriev I.V."/>
            <person name="Martin F."/>
            <person name="Rosso M.N."/>
        </authorList>
    </citation>
    <scope>NUCLEOTIDE SEQUENCE</scope>
    <source>
        <strain evidence="1">CBS 384.51</strain>
    </source>
</reference>
<evidence type="ECO:0000313" key="2">
    <source>
        <dbReference type="Proteomes" id="UP001055072"/>
    </source>
</evidence>
<keyword evidence="2" id="KW-1185">Reference proteome</keyword>